<dbReference type="EMBL" id="MT631456">
    <property type="protein sequence ID" value="QNO50936.1"/>
    <property type="molecule type" value="Genomic_DNA"/>
</dbReference>
<dbReference type="InterPro" id="IPR007842">
    <property type="entry name" value="HEPN_dom"/>
</dbReference>
<sequence length="66" mass="7582">MERAEEKLRSANLLYENKMFADTISEAYYAMFHVAKSLLALKNICAENFLVRVKDAIGDILKEGQR</sequence>
<feature type="domain" description="HEPN" evidence="1">
    <location>
        <begin position="1"/>
        <end position="44"/>
    </location>
</feature>
<name>A0A7G9YSF2_9EURY</name>
<organism evidence="2">
    <name type="scientific">Candidatus Methanophagaceae archaeon ANME-1 ERB6</name>
    <dbReference type="NCBI Taxonomy" id="2759912"/>
    <lineage>
        <taxon>Archaea</taxon>
        <taxon>Methanobacteriati</taxon>
        <taxon>Methanobacteriota</taxon>
        <taxon>Stenosarchaea group</taxon>
        <taxon>Methanomicrobia</taxon>
        <taxon>Candidatus Methanophagales</taxon>
        <taxon>Candidatus Methanophagaceae</taxon>
    </lineage>
</organism>
<reference evidence="2" key="1">
    <citation type="submission" date="2020-06" db="EMBL/GenBank/DDBJ databases">
        <title>Unique genomic features of the anaerobic methanotrophic archaea.</title>
        <authorList>
            <person name="Chadwick G.L."/>
            <person name="Skennerton C.T."/>
            <person name="Laso-Perez R."/>
            <person name="Leu A.O."/>
            <person name="Speth D.R."/>
            <person name="Yu H."/>
            <person name="Morgan-Lang C."/>
            <person name="Hatzenpichler R."/>
            <person name="Goudeau D."/>
            <person name="Malmstrom R."/>
            <person name="Brazelton W.J."/>
            <person name="Woyke T."/>
            <person name="Hallam S.J."/>
            <person name="Tyson G.W."/>
            <person name="Wegener G."/>
            <person name="Boetius A."/>
            <person name="Orphan V."/>
        </authorList>
    </citation>
    <scope>NUCLEOTIDE SEQUENCE</scope>
</reference>
<protein>
    <recommendedName>
        <fullName evidence="1">HEPN domain-containing protein</fullName>
    </recommendedName>
</protein>
<evidence type="ECO:0000313" key="2">
    <source>
        <dbReference type="EMBL" id="QNO50936.1"/>
    </source>
</evidence>
<dbReference type="AlphaFoldDB" id="A0A7G9YSF2"/>
<dbReference type="Gene3D" id="1.20.120.330">
    <property type="entry name" value="Nucleotidyltransferases domain 2"/>
    <property type="match status" value="1"/>
</dbReference>
<evidence type="ECO:0000259" key="1">
    <source>
        <dbReference type="Pfam" id="PF05168"/>
    </source>
</evidence>
<gene>
    <name evidence="2" type="ORF">BBGANOMO_00010</name>
</gene>
<accession>A0A7G9YSF2</accession>
<dbReference type="Pfam" id="PF05168">
    <property type="entry name" value="HEPN"/>
    <property type="match status" value="1"/>
</dbReference>
<proteinExistence type="predicted"/>